<sequence>MPTKEEWSLMNWMRAENIIRMRGVAYVQHHTSRSRSSSIFVDRMGPDYLQRTSSCAIALNLEKTKQPQLTPTNIIINNRDKTESQDEKHKEKELKMVCLACLLPLFLVPIVNILPLLFDFIIGKVYRMLGWEYRKPERAPAACPYKPAATNPKTTVAREPNSAAPLYPVQKSVAREPNSAAPLYPVQKSVGVDDGKLE</sequence>
<dbReference type="PANTHER" id="PTHR37756:SF1">
    <property type="entry name" value="TRANSMEMBRANE PROTEIN"/>
    <property type="match status" value="1"/>
</dbReference>
<dbReference type="EMBL" id="CAUOFW020007135">
    <property type="protein sequence ID" value="CAK9177720.1"/>
    <property type="molecule type" value="Genomic_DNA"/>
</dbReference>
<proteinExistence type="predicted"/>
<keyword evidence="1" id="KW-0812">Transmembrane</keyword>
<evidence type="ECO:0000313" key="3">
    <source>
        <dbReference type="Proteomes" id="UP001642360"/>
    </source>
</evidence>
<dbReference type="Proteomes" id="UP001642360">
    <property type="component" value="Unassembled WGS sequence"/>
</dbReference>
<gene>
    <name evidence="2" type="ORF">ILEXP_LOCUS47640</name>
</gene>
<reference evidence="2 3" key="1">
    <citation type="submission" date="2024-02" db="EMBL/GenBank/DDBJ databases">
        <authorList>
            <person name="Vignale AGUSTIN F."/>
            <person name="Sosa J E."/>
            <person name="Modenutti C."/>
        </authorList>
    </citation>
    <scope>NUCLEOTIDE SEQUENCE [LARGE SCALE GENOMIC DNA]</scope>
</reference>
<keyword evidence="1" id="KW-1133">Transmembrane helix</keyword>
<keyword evidence="3" id="KW-1185">Reference proteome</keyword>
<dbReference type="PANTHER" id="PTHR37756">
    <property type="entry name" value="TRANSMEMBRANE PROTEIN"/>
    <property type="match status" value="1"/>
</dbReference>
<evidence type="ECO:0000256" key="1">
    <source>
        <dbReference type="SAM" id="Phobius"/>
    </source>
</evidence>
<comment type="caution">
    <text evidence="2">The sequence shown here is derived from an EMBL/GenBank/DDBJ whole genome shotgun (WGS) entry which is preliminary data.</text>
</comment>
<dbReference type="AlphaFoldDB" id="A0ABC8UCK6"/>
<evidence type="ECO:0000313" key="2">
    <source>
        <dbReference type="EMBL" id="CAK9177720.1"/>
    </source>
</evidence>
<keyword evidence="1" id="KW-0472">Membrane</keyword>
<feature type="transmembrane region" description="Helical" evidence="1">
    <location>
        <begin position="97"/>
        <end position="118"/>
    </location>
</feature>
<accession>A0ABC8UCK6</accession>
<name>A0ABC8UCK6_9AQUA</name>
<protein>
    <submittedName>
        <fullName evidence="2">Uncharacterized protein</fullName>
    </submittedName>
</protein>
<organism evidence="2 3">
    <name type="scientific">Ilex paraguariensis</name>
    <name type="common">yerba mate</name>
    <dbReference type="NCBI Taxonomy" id="185542"/>
    <lineage>
        <taxon>Eukaryota</taxon>
        <taxon>Viridiplantae</taxon>
        <taxon>Streptophyta</taxon>
        <taxon>Embryophyta</taxon>
        <taxon>Tracheophyta</taxon>
        <taxon>Spermatophyta</taxon>
        <taxon>Magnoliopsida</taxon>
        <taxon>eudicotyledons</taxon>
        <taxon>Gunneridae</taxon>
        <taxon>Pentapetalae</taxon>
        <taxon>asterids</taxon>
        <taxon>campanulids</taxon>
        <taxon>Aquifoliales</taxon>
        <taxon>Aquifoliaceae</taxon>
        <taxon>Ilex</taxon>
    </lineage>
</organism>